<sequence length="71" mass="8273">MRYYAVLLAGFLIRTVGRNKASPSVAQERRFRLVMQYAGNACFRSRSNRLIPAYMTNPTYNSLDIYDYLLN</sequence>
<dbReference type="Proteomes" id="UP000004664">
    <property type="component" value="Unassembled WGS sequence"/>
</dbReference>
<organism evidence="1 2">
    <name type="scientific">Methylobacter tundripaludum (strain ATCC BAA-1195 / DSM 17260 / SV96)</name>
    <dbReference type="NCBI Taxonomy" id="697282"/>
    <lineage>
        <taxon>Bacteria</taxon>
        <taxon>Pseudomonadati</taxon>
        <taxon>Pseudomonadota</taxon>
        <taxon>Gammaproteobacteria</taxon>
        <taxon>Methylococcales</taxon>
        <taxon>Methylococcaceae</taxon>
        <taxon>Methylobacter</taxon>
    </lineage>
</organism>
<dbReference type="EMBL" id="JH109152">
    <property type="protein sequence ID" value="EGW23225.1"/>
    <property type="molecule type" value="Genomic_DNA"/>
</dbReference>
<keyword evidence="2" id="KW-1185">Reference proteome</keyword>
<evidence type="ECO:0000313" key="1">
    <source>
        <dbReference type="EMBL" id="EGW23225.1"/>
    </source>
</evidence>
<protein>
    <submittedName>
        <fullName evidence="1">Uncharacterized protein</fullName>
    </submittedName>
</protein>
<name>G3IQM5_METTV</name>
<dbReference type="STRING" id="697282.Mettu_2071"/>
<gene>
    <name evidence="1" type="ORF">Mettu_2071</name>
</gene>
<accession>G3IQM5</accession>
<dbReference type="HOGENOM" id="CLU_2735480_0_0_6"/>
<reference evidence="1 2" key="1">
    <citation type="submission" date="2011-06" db="EMBL/GenBank/DDBJ databases">
        <title>Genomic sequence of Methylobacter tundripaludum SV96.</title>
        <authorList>
            <consortium name="US DOE Joint Genome Institute"/>
            <person name="Lucas S."/>
            <person name="Han J."/>
            <person name="Lapidus A."/>
            <person name="Cheng J.-F."/>
            <person name="Goodwin L."/>
            <person name="Pitluck S."/>
            <person name="Held B."/>
            <person name="Detter J.C."/>
            <person name="Han C."/>
            <person name="Tapia R."/>
            <person name="Land M."/>
            <person name="Hauser L."/>
            <person name="Kyrpides N."/>
            <person name="Ivanova N."/>
            <person name="Ovchinnikova G."/>
            <person name="Pagani I."/>
            <person name="Klotz M.G."/>
            <person name="Dispirito A.A."/>
            <person name="Murrell J.C."/>
            <person name="Dunfield P."/>
            <person name="Kalyuzhnaya M.G."/>
            <person name="Svenning M."/>
            <person name="Trotsenko Y.A."/>
            <person name="Stein L.Y."/>
            <person name="Woyke T."/>
        </authorList>
    </citation>
    <scope>NUCLEOTIDE SEQUENCE [LARGE SCALE GENOMIC DNA]</scope>
    <source>
        <strain evidence="2">ATCC BAA-1195 / DSM 17260 / SV96</strain>
    </source>
</reference>
<evidence type="ECO:0000313" key="2">
    <source>
        <dbReference type="Proteomes" id="UP000004664"/>
    </source>
</evidence>
<dbReference type="AlphaFoldDB" id="G3IQM5"/>
<proteinExistence type="predicted"/>